<dbReference type="EMBL" id="SWKU01000017">
    <property type="protein sequence ID" value="KAF2999444.1"/>
    <property type="molecule type" value="Genomic_DNA"/>
</dbReference>
<sequence>MPPKKKSASNDTASPATGGGGEPSKPKFAWTPEVERQLLLLCFEQKPDPRLLERFTEALPAGASINGIKIRASNLRMERRRRFDELGWELPEASATPKAAKGSRSTTKKPTATPDDDESGPVSSNMRAELPEDDNADVEAEKGGADKGDADNAPKTKKARGRPKKVDIKGKGKAKVVVGEAEAEAEAEEPVEEPDAALTKLSPSVGTFRASRKRKEPATTEPEGDAETGTAADEEVPKVKKPRAKKGEGKGKGKKAMKDTVKGADKEAEGEASTESNKVIKEEEIQTEVEGDGVGEEAGAD</sequence>
<feature type="region of interest" description="Disordered" evidence="1">
    <location>
        <begin position="1"/>
        <end position="30"/>
    </location>
</feature>
<comment type="caution">
    <text evidence="2">The sequence shown here is derived from an EMBL/GenBank/DDBJ whole genome shotgun (WGS) entry which is preliminary data.</text>
</comment>
<accession>A0A9P4W9I1</accession>
<evidence type="ECO:0000313" key="3">
    <source>
        <dbReference type="Proteomes" id="UP000801428"/>
    </source>
</evidence>
<feature type="compositionally biased region" description="Acidic residues" evidence="1">
    <location>
        <begin position="285"/>
        <end position="301"/>
    </location>
</feature>
<reference evidence="2" key="1">
    <citation type="submission" date="2019-04" db="EMBL/GenBank/DDBJ databases">
        <title>Sequencing of skin fungus with MAO and IRED activity.</title>
        <authorList>
            <person name="Marsaioli A.J."/>
            <person name="Bonatto J.M.C."/>
            <person name="Reis Junior O."/>
        </authorList>
    </citation>
    <scope>NUCLEOTIDE SEQUENCE</scope>
    <source>
        <strain evidence="2">30M1</strain>
    </source>
</reference>
<feature type="compositionally biased region" description="Basic and acidic residues" evidence="1">
    <location>
        <begin position="139"/>
        <end position="154"/>
    </location>
</feature>
<organism evidence="2 3">
    <name type="scientific">Curvularia kusanoi</name>
    <name type="common">Cochliobolus kusanoi</name>
    <dbReference type="NCBI Taxonomy" id="90978"/>
    <lineage>
        <taxon>Eukaryota</taxon>
        <taxon>Fungi</taxon>
        <taxon>Dikarya</taxon>
        <taxon>Ascomycota</taxon>
        <taxon>Pezizomycotina</taxon>
        <taxon>Dothideomycetes</taxon>
        <taxon>Pleosporomycetidae</taxon>
        <taxon>Pleosporales</taxon>
        <taxon>Pleosporineae</taxon>
        <taxon>Pleosporaceae</taxon>
        <taxon>Curvularia</taxon>
    </lineage>
</organism>
<feature type="compositionally biased region" description="Basic and acidic residues" evidence="1">
    <location>
        <begin position="245"/>
        <end position="269"/>
    </location>
</feature>
<feature type="compositionally biased region" description="Acidic residues" evidence="1">
    <location>
        <begin position="181"/>
        <end position="195"/>
    </location>
</feature>
<keyword evidence="3" id="KW-1185">Reference proteome</keyword>
<proteinExistence type="predicted"/>
<name>A0A9P4W9I1_CURKU</name>
<evidence type="ECO:0000256" key="1">
    <source>
        <dbReference type="SAM" id="MobiDB-lite"/>
    </source>
</evidence>
<dbReference type="AlphaFoldDB" id="A0A9P4W9I1"/>
<evidence type="ECO:0000313" key="2">
    <source>
        <dbReference type="EMBL" id="KAF2999444.1"/>
    </source>
</evidence>
<feature type="region of interest" description="Disordered" evidence="1">
    <location>
        <begin position="86"/>
        <end position="301"/>
    </location>
</feature>
<dbReference type="OrthoDB" id="3889136at2759"/>
<gene>
    <name evidence="2" type="ORF">E8E13_007804</name>
</gene>
<protein>
    <submittedName>
        <fullName evidence="2">Uncharacterized protein</fullName>
    </submittedName>
</protein>
<dbReference type="Proteomes" id="UP000801428">
    <property type="component" value="Unassembled WGS sequence"/>
</dbReference>